<dbReference type="PANTHER" id="PTHR46067:SF13">
    <property type="entry name" value="N-ACETYLTRANSFERASE DOMAIN-CONTAINING PROTEIN"/>
    <property type="match status" value="1"/>
</dbReference>
<dbReference type="InterPro" id="IPR016181">
    <property type="entry name" value="Acyl_CoA_acyltransferase"/>
</dbReference>
<dbReference type="InterPro" id="IPR000182">
    <property type="entry name" value="GNAT_dom"/>
</dbReference>
<dbReference type="Gene3D" id="3.40.630.30">
    <property type="match status" value="1"/>
</dbReference>
<feature type="domain" description="N-acetyltransferase" evidence="1">
    <location>
        <begin position="19"/>
        <end position="180"/>
    </location>
</feature>
<keyword evidence="3" id="KW-1185">Reference proteome</keyword>
<dbReference type="AlphaFoldDB" id="A0AAE1V441"/>
<evidence type="ECO:0000259" key="1">
    <source>
        <dbReference type="PROSITE" id="PS51186"/>
    </source>
</evidence>
<comment type="caution">
    <text evidence="2">The sequence shown here is derived from an EMBL/GenBank/DDBJ whole genome shotgun (WGS) entry which is preliminary data.</text>
</comment>
<name>A0AAE1V441_9SOLA</name>
<proteinExistence type="predicted"/>
<dbReference type="Pfam" id="PF13302">
    <property type="entry name" value="Acetyltransf_3"/>
    <property type="match status" value="1"/>
</dbReference>
<dbReference type="EMBL" id="JAVYJV010000013">
    <property type="protein sequence ID" value="KAK4355583.1"/>
    <property type="molecule type" value="Genomic_DNA"/>
</dbReference>
<evidence type="ECO:0000313" key="2">
    <source>
        <dbReference type="EMBL" id="KAK4355583.1"/>
    </source>
</evidence>
<accession>A0AAE1V441</accession>
<evidence type="ECO:0000313" key="3">
    <source>
        <dbReference type="Proteomes" id="UP001291623"/>
    </source>
</evidence>
<reference evidence="2" key="1">
    <citation type="submission" date="2023-12" db="EMBL/GenBank/DDBJ databases">
        <title>Genome assembly of Anisodus tanguticus.</title>
        <authorList>
            <person name="Wang Y.-J."/>
        </authorList>
    </citation>
    <scope>NUCLEOTIDE SEQUENCE</scope>
    <source>
        <strain evidence="2">KB-2021</strain>
        <tissue evidence="2">Leaf</tissue>
    </source>
</reference>
<dbReference type="Proteomes" id="UP001291623">
    <property type="component" value="Unassembled WGS sequence"/>
</dbReference>
<dbReference type="PANTHER" id="PTHR46067">
    <property type="entry name" value="ACYL-COA N-ACYLTRANSFERASES (NAT) SUPERFAMILY PROTEIN"/>
    <property type="match status" value="1"/>
</dbReference>
<protein>
    <recommendedName>
        <fullName evidence="1">N-acetyltransferase domain-containing protein</fullName>
    </recommendedName>
</protein>
<dbReference type="PROSITE" id="PS51186">
    <property type="entry name" value="GNAT"/>
    <property type="match status" value="1"/>
</dbReference>
<sequence>MLQLSDKEDAAAADEYSDITLRLLDLTDFDDFMEWFADDNVNKFTSTDTFTTSKEGAMRYIVDVVIPHPWFRAICLNGKPIGSIAVTPFDESDRFMSEIEYELSSKYWGKGIATKAVKMVVAAVFMEWPQLERLQAVVDIDNLGSQRVLEKVGFTKEGVLRKCYLLNGKARDMIMYSLLSTDPQLYNLAPDIRKREKSSCDKKKSHPKRIILRGGYARLEPKELK</sequence>
<organism evidence="2 3">
    <name type="scientific">Anisodus tanguticus</name>
    <dbReference type="NCBI Taxonomy" id="243964"/>
    <lineage>
        <taxon>Eukaryota</taxon>
        <taxon>Viridiplantae</taxon>
        <taxon>Streptophyta</taxon>
        <taxon>Embryophyta</taxon>
        <taxon>Tracheophyta</taxon>
        <taxon>Spermatophyta</taxon>
        <taxon>Magnoliopsida</taxon>
        <taxon>eudicotyledons</taxon>
        <taxon>Gunneridae</taxon>
        <taxon>Pentapetalae</taxon>
        <taxon>asterids</taxon>
        <taxon>lamiids</taxon>
        <taxon>Solanales</taxon>
        <taxon>Solanaceae</taxon>
        <taxon>Solanoideae</taxon>
        <taxon>Hyoscyameae</taxon>
        <taxon>Anisodus</taxon>
    </lineage>
</organism>
<gene>
    <name evidence="2" type="ORF">RND71_024554</name>
</gene>
<dbReference type="GO" id="GO:0016747">
    <property type="term" value="F:acyltransferase activity, transferring groups other than amino-acyl groups"/>
    <property type="evidence" value="ECO:0007669"/>
    <property type="project" value="InterPro"/>
</dbReference>
<dbReference type="SUPFAM" id="SSF55729">
    <property type="entry name" value="Acyl-CoA N-acyltransferases (Nat)"/>
    <property type="match status" value="1"/>
</dbReference>